<evidence type="ECO:0000259" key="2">
    <source>
        <dbReference type="Pfam" id="PF02518"/>
    </source>
</evidence>
<feature type="transmembrane region" description="Helical" evidence="1">
    <location>
        <begin position="131"/>
        <end position="148"/>
    </location>
</feature>
<dbReference type="RefSeq" id="WP_144844628.1">
    <property type="nucleotide sequence ID" value="NZ_VMRJ01000001.1"/>
</dbReference>
<dbReference type="InterPro" id="IPR010559">
    <property type="entry name" value="Sig_transdc_His_kin_internal"/>
</dbReference>
<comment type="caution">
    <text evidence="4">The sequence shown here is derived from an EMBL/GenBank/DDBJ whole genome shotgun (WGS) entry which is preliminary data.</text>
</comment>
<dbReference type="Pfam" id="PF02518">
    <property type="entry name" value="HATPase_c"/>
    <property type="match status" value="1"/>
</dbReference>
<keyword evidence="1" id="KW-1133">Transmembrane helix</keyword>
<keyword evidence="5" id="KW-1185">Reference proteome</keyword>
<dbReference type="AlphaFoldDB" id="A0A558C3Q3"/>
<dbReference type="Gene3D" id="3.30.565.10">
    <property type="entry name" value="Histidine kinase-like ATPase, C-terminal domain"/>
    <property type="match status" value="1"/>
</dbReference>
<gene>
    <name evidence="4" type="ORF">FNT36_04115</name>
</gene>
<dbReference type="Pfam" id="PF06580">
    <property type="entry name" value="His_kinase"/>
    <property type="match status" value="1"/>
</dbReference>
<dbReference type="OrthoDB" id="2514702at2"/>
<feature type="transmembrane region" description="Helical" evidence="1">
    <location>
        <begin position="21"/>
        <end position="39"/>
    </location>
</feature>
<keyword evidence="4" id="KW-0808">Transferase</keyword>
<dbReference type="SUPFAM" id="SSF55874">
    <property type="entry name" value="ATPase domain of HSP90 chaperone/DNA topoisomerase II/histidine kinase"/>
    <property type="match status" value="1"/>
</dbReference>
<feature type="transmembrane region" description="Helical" evidence="1">
    <location>
        <begin position="90"/>
        <end position="111"/>
    </location>
</feature>
<dbReference type="Proteomes" id="UP000317624">
    <property type="component" value="Unassembled WGS sequence"/>
</dbReference>
<protein>
    <submittedName>
        <fullName evidence="4">Signlal transduction histidine kinase, LytS</fullName>
    </submittedName>
</protein>
<dbReference type="InterPro" id="IPR050640">
    <property type="entry name" value="Bact_2-comp_sensor_kinase"/>
</dbReference>
<keyword evidence="1" id="KW-0472">Membrane</keyword>
<dbReference type="GO" id="GO:0000155">
    <property type="term" value="F:phosphorelay sensor kinase activity"/>
    <property type="evidence" value="ECO:0007669"/>
    <property type="project" value="InterPro"/>
</dbReference>
<proteinExistence type="predicted"/>
<reference evidence="4 5" key="1">
    <citation type="submission" date="2019-07" db="EMBL/GenBank/DDBJ databases">
        <title>Hymenobacter sp. straun FUR1 Genome sequencing and assembly.</title>
        <authorList>
            <person name="Chhetri G."/>
        </authorList>
    </citation>
    <scope>NUCLEOTIDE SEQUENCE [LARGE SCALE GENOMIC DNA]</scope>
    <source>
        <strain evidence="4 5">Fur1</strain>
    </source>
</reference>
<feature type="transmembrane region" description="Helical" evidence="1">
    <location>
        <begin position="59"/>
        <end position="78"/>
    </location>
</feature>
<organism evidence="4 5">
    <name type="scientific">Hymenobacter setariae</name>
    <dbReference type="NCBI Taxonomy" id="2594794"/>
    <lineage>
        <taxon>Bacteria</taxon>
        <taxon>Pseudomonadati</taxon>
        <taxon>Bacteroidota</taxon>
        <taxon>Cytophagia</taxon>
        <taxon>Cytophagales</taxon>
        <taxon>Hymenobacteraceae</taxon>
        <taxon>Hymenobacter</taxon>
    </lineage>
</organism>
<evidence type="ECO:0000259" key="3">
    <source>
        <dbReference type="Pfam" id="PF06580"/>
    </source>
</evidence>
<evidence type="ECO:0000313" key="5">
    <source>
        <dbReference type="Proteomes" id="UP000317624"/>
    </source>
</evidence>
<keyword evidence="4" id="KW-0418">Kinase</keyword>
<dbReference type="InterPro" id="IPR003594">
    <property type="entry name" value="HATPase_dom"/>
</dbReference>
<accession>A0A558C3Q3</accession>
<dbReference type="PANTHER" id="PTHR34220:SF7">
    <property type="entry name" value="SENSOR HISTIDINE KINASE YPDA"/>
    <property type="match status" value="1"/>
</dbReference>
<name>A0A558C3Q3_9BACT</name>
<sequence length="371" mass="40321">MPTQPTHATSIPRRPLVPGPVIALAWLLFSGFMVVLVFAQNLSAGTPTHWGETLGGRLLHGLIWGLLTPVVFALATRFDLTERRRLLPNLLVHAAASYGLALIYRLAYAGLMTLFGMLPEGFSLTTVVANANTWVPIYWMLLCMAYAVQYRERFRQGQVQAAQLETQLVQAQLQALKMQLQPHFLFNSLNAVSALMGTDVKAARRMLAQLSQFLRLVLEGSDTQEVTLAQELHLTCLYLEIEQTRFPDRLAVAYHIAPGAEAAILPALLLQPVVENAVRHGLAPQAGVGELAISARQQAGRLLVQVQDNGRGSADTAVRGIGLRNLESRLATRYGADYDVSVETAPGQGYCLRLSLPFQAAAPAGPSPLAA</sequence>
<evidence type="ECO:0000313" key="4">
    <source>
        <dbReference type="EMBL" id="TVT43282.1"/>
    </source>
</evidence>
<dbReference type="GO" id="GO:0016020">
    <property type="term" value="C:membrane"/>
    <property type="evidence" value="ECO:0007669"/>
    <property type="project" value="InterPro"/>
</dbReference>
<feature type="domain" description="Histidine kinase/HSP90-like ATPase" evidence="2">
    <location>
        <begin position="268"/>
        <end position="359"/>
    </location>
</feature>
<feature type="domain" description="Signal transduction histidine kinase internal region" evidence="3">
    <location>
        <begin position="171"/>
        <end position="250"/>
    </location>
</feature>
<evidence type="ECO:0000256" key="1">
    <source>
        <dbReference type="SAM" id="Phobius"/>
    </source>
</evidence>
<dbReference type="InterPro" id="IPR036890">
    <property type="entry name" value="HATPase_C_sf"/>
</dbReference>
<dbReference type="PANTHER" id="PTHR34220">
    <property type="entry name" value="SENSOR HISTIDINE KINASE YPDA"/>
    <property type="match status" value="1"/>
</dbReference>
<dbReference type="EMBL" id="VMRJ01000001">
    <property type="protein sequence ID" value="TVT43282.1"/>
    <property type="molecule type" value="Genomic_DNA"/>
</dbReference>
<keyword evidence="1" id="KW-0812">Transmembrane</keyword>